<protein>
    <submittedName>
        <fullName evidence="3">Uncharacterized protein</fullName>
    </submittedName>
</protein>
<accession>A0AAE0J352</accession>
<gene>
    <name evidence="3" type="ORF">B0T19DRAFT_395869</name>
</gene>
<keyword evidence="4" id="KW-1185">Reference proteome</keyword>
<dbReference type="AlphaFoldDB" id="A0AAE0J352"/>
<comment type="caution">
    <text evidence="3">The sequence shown here is derived from an EMBL/GenBank/DDBJ whole genome shotgun (WGS) entry which is preliminary data.</text>
</comment>
<evidence type="ECO:0000313" key="4">
    <source>
        <dbReference type="Proteomes" id="UP001286456"/>
    </source>
</evidence>
<evidence type="ECO:0000256" key="2">
    <source>
        <dbReference type="SAM" id="MobiDB-lite"/>
    </source>
</evidence>
<proteinExistence type="predicted"/>
<evidence type="ECO:0000256" key="1">
    <source>
        <dbReference type="SAM" id="Coils"/>
    </source>
</evidence>
<sequence length="278" mass="32007">MFGQKNMNLAFRPRLPEEVTQQQTAIFPEQDKTRQGDRTTPPPAPLKRKDRSDESSSPSLRIKRQKPPSADPAGAGKTGYFRSSADISKLRALDPRARVSVLRLQYKLCGRQVHSEDEKMPSDPGFQTAQLVLHSLRPADPESLNDNQCEADGTQIAADPNIHLLWGDSTVQLIADEIGAERQRKKSLWEKFEKRKEMEDEMEDEEDDEAREQRLRDRGGLALETRFRNSLQTRFGLLPRSGNKRRRKLQSHFDWKAFWNLMPISLAMDNWIGRERVT</sequence>
<keyword evidence="1" id="KW-0175">Coiled coil</keyword>
<feature type="region of interest" description="Disordered" evidence="2">
    <location>
        <begin position="1"/>
        <end position="80"/>
    </location>
</feature>
<reference evidence="3" key="1">
    <citation type="journal article" date="2023" name="Mol. Phylogenet. Evol.">
        <title>Genome-scale phylogeny and comparative genomics of the fungal order Sordariales.</title>
        <authorList>
            <person name="Hensen N."/>
            <person name="Bonometti L."/>
            <person name="Westerberg I."/>
            <person name="Brannstrom I.O."/>
            <person name="Guillou S."/>
            <person name="Cros-Aarteil S."/>
            <person name="Calhoun S."/>
            <person name="Haridas S."/>
            <person name="Kuo A."/>
            <person name="Mondo S."/>
            <person name="Pangilinan J."/>
            <person name="Riley R."/>
            <person name="LaButti K."/>
            <person name="Andreopoulos B."/>
            <person name="Lipzen A."/>
            <person name="Chen C."/>
            <person name="Yan M."/>
            <person name="Daum C."/>
            <person name="Ng V."/>
            <person name="Clum A."/>
            <person name="Steindorff A."/>
            <person name="Ohm R.A."/>
            <person name="Martin F."/>
            <person name="Silar P."/>
            <person name="Natvig D.O."/>
            <person name="Lalanne C."/>
            <person name="Gautier V."/>
            <person name="Ament-Velasquez S.L."/>
            <person name="Kruys A."/>
            <person name="Hutchinson M.I."/>
            <person name="Powell A.J."/>
            <person name="Barry K."/>
            <person name="Miller A.N."/>
            <person name="Grigoriev I.V."/>
            <person name="Debuchy R."/>
            <person name="Gladieux P."/>
            <person name="Hiltunen Thoren M."/>
            <person name="Johannesson H."/>
        </authorList>
    </citation>
    <scope>NUCLEOTIDE SEQUENCE</scope>
    <source>
        <strain evidence="3">SMH4131-1</strain>
    </source>
</reference>
<reference evidence="3" key="2">
    <citation type="submission" date="2023-06" db="EMBL/GenBank/DDBJ databases">
        <authorList>
            <consortium name="Lawrence Berkeley National Laboratory"/>
            <person name="Haridas S."/>
            <person name="Hensen N."/>
            <person name="Bonometti L."/>
            <person name="Westerberg I."/>
            <person name="Brannstrom I.O."/>
            <person name="Guillou S."/>
            <person name="Cros-Aarteil S."/>
            <person name="Calhoun S."/>
            <person name="Kuo A."/>
            <person name="Mondo S."/>
            <person name="Pangilinan J."/>
            <person name="Riley R."/>
            <person name="Labutti K."/>
            <person name="Andreopoulos B."/>
            <person name="Lipzen A."/>
            <person name="Chen C."/>
            <person name="Yanf M."/>
            <person name="Daum C."/>
            <person name="Ng V."/>
            <person name="Clum A."/>
            <person name="Steindorff A."/>
            <person name="Ohm R."/>
            <person name="Martin F."/>
            <person name="Silar P."/>
            <person name="Natvig D."/>
            <person name="Lalanne C."/>
            <person name="Gautier V."/>
            <person name="Ament-Velasquez S.L."/>
            <person name="Kruys A."/>
            <person name="Hutchinson M.I."/>
            <person name="Powell A.J."/>
            <person name="Barry K."/>
            <person name="Miller A.N."/>
            <person name="Grigoriev I.V."/>
            <person name="Debuchy R."/>
            <person name="Gladieux P."/>
            <person name="Thoren M.H."/>
            <person name="Johannesson H."/>
        </authorList>
    </citation>
    <scope>NUCLEOTIDE SEQUENCE</scope>
    <source>
        <strain evidence="3">SMH4131-1</strain>
    </source>
</reference>
<dbReference type="Proteomes" id="UP001286456">
    <property type="component" value="Unassembled WGS sequence"/>
</dbReference>
<dbReference type="EMBL" id="JAUEPO010000001">
    <property type="protein sequence ID" value="KAK3336073.1"/>
    <property type="molecule type" value="Genomic_DNA"/>
</dbReference>
<name>A0AAE0J352_9PEZI</name>
<evidence type="ECO:0000313" key="3">
    <source>
        <dbReference type="EMBL" id="KAK3336073.1"/>
    </source>
</evidence>
<organism evidence="3 4">
    <name type="scientific">Cercophora scortea</name>
    <dbReference type="NCBI Taxonomy" id="314031"/>
    <lineage>
        <taxon>Eukaryota</taxon>
        <taxon>Fungi</taxon>
        <taxon>Dikarya</taxon>
        <taxon>Ascomycota</taxon>
        <taxon>Pezizomycotina</taxon>
        <taxon>Sordariomycetes</taxon>
        <taxon>Sordariomycetidae</taxon>
        <taxon>Sordariales</taxon>
        <taxon>Lasiosphaeriaceae</taxon>
        <taxon>Cercophora</taxon>
    </lineage>
</organism>
<feature type="coiled-coil region" evidence="1">
    <location>
        <begin position="188"/>
        <end position="215"/>
    </location>
</feature>